<dbReference type="Proteomes" id="UP000020492">
    <property type="component" value="Unassembled WGS sequence"/>
</dbReference>
<dbReference type="EMBL" id="JHAC01000011">
    <property type="protein sequence ID" value="EYB69098.1"/>
    <property type="molecule type" value="Genomic_DNA"/>
</dbReference>
<reference evidence="1 2" key="1">
    <citation type="submission" date="2014-03" db="EMBL/GenBank/DDBJ databases">
        <title>Draft genome sequence of Deinococcus phoenicis 1P10ME.</title>
        <authorList>
            <person name="Stepanov V.G."/>
            <person name="Vaishampayan P."/>
            <person name="Venkateswaran K."/>
            <person name="Fox G.E."/>
        </authorList>
    </citation>
    <scope>NUCLEOTIDE SEQUENCE [LARGE SCALE GENOMIC DNA]</scope>
    <source>
        <strain evidence="1 2">1P10ME</strain>
    </source>
</reference>
<name>A0A016QST1_9DEIO</name>
<protein>
    <recommendedName>
        <fullName evidence="3">Short-chain dehydrogenase/reductase SDR</fullName>
    </recommendedName>
</protein>
<dbReference type="SUPFAM" id="SSF51735">
    <property type="entry name" value="NAD(P)-binding Rossmann-fold domains"/>
    <property type="match status" value="1"/>
</dbReference>
<dbReference type="STRING" id="1476583.DEIPH_ctg011orf0066"/>
<comment type="caution">
    <text evidence="1">The sequence shown here is derived from an EMBL/GenBank/DDBJ whole genome shotgun (WGS) entry which is preliminary data.</text>
</comment>
<gene>
    <name evidence="1" type="ORF">DEIPH_ctg011orf0066</name>
</gene>
<organism evidence="1 2">
    <name type="scientific">Deinococcus phoenicis</name>
    <dbReference type="NCBI Taxonomy" id="1476583"/>
    <lineage>
        <taxon>Bacteria</taxon>
        <taxon>Thermotogati</taxon>
        <taxon>Deinococcota</taxon>
        <taxon>Deinococci</taxon>
        <taxon>Deinococcales</taxon>
        <taxon>Deinococcaceae</taxon>
        <taxon>Deinococcus</taxon>
    </lineage>
</organism>
<proteinExistence type="predicted"/>
<dbReference type="InterPro" id="IPR036291">
    <property type="entry name" value="NAD(P)-bd_dom_sf"/>
</dbReference>
<evidence type="ECO:0000313" key="2">
    <source>
        <dbReference type="Proteomes" id="UP000020492"/>
    </source>
</evidence>
<evidence type="ECO:0000313" key="1">
    <source>
        <dbReference type="EMBL" id="EYB69098.1"/>
    </source>
</evidence>
<dbReference type="eggNOG" id="COG0300">
    <property type="taxonomic scope" value="Bacteria"/>
</dbReference>
<keyword evidence="2" id="KW-1185">Reference proteome</keyword>
<accession>A0A016QST1</accession>
<dbReference type="PATRIC" id="fig|1476583.3.peg.693"/>
<dbReference type="AlphaFoldDB" id="A0A016QST1"/>
<evidence type="ECO:0008006" key="3">
    <source>
        <dbReference type="Google" id="ProtNLM"/>
    </source>
</evidence>
<sequence>MELEHDGAPISVTLIKPGPIDTPFPLNARNYLDAEPQHVPPVYAPETVARAVLHAAATPTRELYVGGGAKGIAASGDFAPQATEQTLAAVAIPRTLSDKPPLPRERHILYHPTERLEERGDYPGVVQPVSLYTEAATHRKLLGVGLIGAGLAAALWRSSRRG</sequence>